<organism evidence="1 2">
    <name type="scientific">Corallococcus macrosporus DSM 14697</name>
    <dbReference type="NCBI Taxonomy" id="1189310"/>
    <lineage>
        <taxon>Bacteria</taxon>
        <taxon>Pseudomonadati</taxon>
        <taxon>Myxococcota</taxon>
        <taxon>Myxococcia</taxon>
        <taxon>Myxococcales</taxon>
        <taxon>Cystobacterineae</taxon>
        <taxon>Myxococcaceae</taxon>
        <taxon>Corallococcus</taxon>
    </lineage>
</organism>
<evidence type="ECO:0000313" key="2">
    <source>
        <dbReference type="Proteomes" id="UP000217343"/>
    </source>
</evidence>
<name>A0A250K1D1_9BACT</name>
<evidence type="ECO:0000313" key="1">
    <source>
        <dbReference type="EMBL" id="ATB49909.1"/>
    </source>
</evidence>
<sequence>MKNFYLAVPLALAMSACVDNPPTLQVFNAYIPDESCAVNLSGAASGGGNLDLSTSQRYLAGLAVRSGFTLSEVEVNDSPITGEGDATAVYVTHIELVYETQGEGPSLESEVYPTHFAIPSSATSNSLLIIDLLGASATRTLLTQIGPGSTASYTVRIRLIGKTVTGSDVESNEIAYPVTVYNSNFSCQDGYMLEFNGPCGGPGGQDGYPPTCEEIPT</sequence>
<dbReference type="PROSITE" id="PS51257">
    <property type="entry name" value="PROKAR_LIPOPROTEIN"/>
    <property type="match status" value="1"/>
</dbReference>
<keyword evidence="2" id="KW-1185">Reference proteome</keyword>
<dbReference type="RefSeq" id="WP_095960299.1">
    <property type="nucleotide sequence ID" value="NZ_CP022203.1"/>
</dbReference>
<dbReference type="AlphaFoldDB" id="A0A250K1D1"/>
<dbReference type="OrthoDB" id="5382538at2"/>
<protein>
    <recommendedName>
        <fullName evidence="3">Lipoprotein</fullName>
    </recommendedName>
</protein>
<proteinExistence type="predicted"/>
<dbReference type="KEGG" id="mmas:MYMAC_005563"/>
<reference evidence="1 2" key="1">
    <citation type="submission" date="2017-06" db="EMBL/GenBank/DDBJ databases">
        <title>Sequencing and comparative analysis of myxobacterial genomes.</title>
        <authorList>
            <person name="Rupp O."/>
            <person name="Goesmann A."/>
            <person name="Sogaard-Andersen L."/>
        </authorList>
    </citation>
    <scope>NUCLEOTIDE SEQUENCE [LARGE SCALE GENOMIC DNA]</scope>
    <source>
        <strain evidence="1 2">DSM 14697</strain>
    </source>
</reference>
<dbReference type="Proteomes" id="UP000217343">
    <property type="component" value="Chromosome"/>
</dbReference>
<accession>A0A250K1D1</accession>
<evidence type="ECO:0008006" key="3">
    <source>
        <dbReference type="Google" id="ProtNLM"/>
    </source>
</evidence>
<dbReference type="EMBL" id="CP022203">
    <property type="protein sequence ID" value="ATB49909.1"/>
    <property type="molecule type" value="Genomic_DNA"/>
</dbReference>
<gene>
    <name evidence="1" type="ORF">MYMAC_005563</name>
</gene>